<protein>
    <recommendedName>
        <fullName evidence="2">YdbS-like PH domain-containing protein</fullName>
    </recommendedName>
</protein>
<sequence>MNDLLSQKLSDKAPKLWFVTELLGNLIFFVILGVLFFLDTYFSWVYWIEWILMGITVLAVLATIWGMIQPKYLYRSWGYQVDEEFLQTKRGIWKEHWVTIPMSKIQSVTVSQGPFLRYYGLRTIHVETMGSSHNIPALDEQLALDVRDDIAKFAKIKEVDQS</sequence>
<keyword evidence="1" id="KW-0472">Membrane</keyword>
<evidence type="ECO:0000256" key="1">
    <source>
        <dbReference type="SAM" id="Phobius"/>
    </source>
</evidence>
<keyword evidence="1" id="KW-1133">Transmembrane helix</keyword>
<feature type="domain" description="YdbS-like PH" evidence="2">
    <location>
        <begin position="74"/>
        <end position="148"/>
    </location>
</feature>
<feature type="transmembrane region" description="Helical" evidence="1">
    <location>
        <begin position="16"/>
        <end position="38"/>
    </location>
</feature>
<comment type="caution">
    <text evidence="3">The sequence shown here is derived from an EMBL/GenBank/DDBJ whole genome shotgun (WGS) entry which is preliminary data.</text>
</comment>
<dbReference type="STRING" id="1308866.J416_12754"/>
<keyword evidence="4" id="KW-1185">Reference proteome</keyword>
<dbReference type="RefSeq" id="WP_003472583.1">
    <property type="nucleotide sequence ID" value="NZ_APML01000060.1"/>
</dbReference>
<organism evidence="3 4">
    <name type="scientific">Gracilibacillus halophilus YIM-C55.5</name>
    <dbReference type="NCBI Taxonomy" id="1308866"/>
    <lineage>
        <taxon>Bacteria</taxon>
        <taxon>Bacillati</taxon>
        <taxon>Bacillota</taxon>
        <taxon>Bacilli</taxon>
        <taxon>Bacillales</taxon>
        <taxon>Bacillaceae</taxon>
        <taxon>Gracilibacillus</taxon>
    </lineage>
</organism>
<dbReference type="PANTHER" id="PTHR34473">
    <property type="entry name" value="UPF0699 TRANSMEMBRANE PROTEIN YDBS"/>
    <property type="match status" value="1"/>
</dbReference>
<dbReference type="InterPro" id="IPR005182">
    <property type="entry name" value="YdbS-like_PH"/>
</dbReference>
<evidence type="ECO:0000259" key="2">
    <source>
        <dbReference type="Pfam" id="PF03703"/>
    </source>
</evidence>
<dbReference type="AlphaFoldDB" id="N4WA01"/>
<accession>N4WA01</accession>
<keyword evidence="1" id="KW-0812">Transmembrane</keyword>
<reference evidence="3 4" key="1">
    <citation type="submission" date="2013-03" db="EMBL/GenBank/DDBJ databases">
        <title>Draft genome sequence of Gracibacillus halophilus YIM-C55.5, a moderately halophilic and thermophilic organism from the Xiaochaidamu salt lake.</title>
        <authorList>
            <person name="Sugumar T."/>
            <person name="Polireddy D.R."/>
            <person name="Antony A."/>
            <person name="Madhava Y.R."/>
            <person name="Sivakumar N."/>
        </authorList>
    </citation>
    <scope>NUCLEOTIDE SEQUENCE [LARGE SCALE GENOMIC DNA]</scope>
    <source>
        <strain evidence="3 4">YIM-C55.5</strain>
    </source>
</reference>
<dbReference type="EMBL" id="APML01000060">
    <property type="protein sequence ID" value="ENH96074.1"/>
    <property type="molecule type" value="Genomic_DNA"/>
</dbReference>
<feature type="transmembrane region" description="Helical" evidence="1">
    <location>
        <begin position="44"/>
        <end position="68"/>
    </location>
</feature>
<dbReference type="Pfam" id="PF03703">
    <property type="entry name" value="bPH_2"/>
    <property type="match status" value="1"/>
</dbReference>
<dbReference type="PANTHER" id="PTHR34473:SF2">
    <property type="entry name" value="UPF0699 TRANSMEMBRANE PROTEIN YDBT"/>
    <property type="match status" value="1"/>
</dbReference>
<evidence type="ECO:0000313" key="4">
    <source>
        <dbReference type="Proteomes" id="UP000012283"/>
    </source>
</evidence>
<evidence type="ECO:0000313" key="3">
    <source>
        <dbReference type="EMBL" id="ENH96074.1"/>
    </source>
</evidence>
<dbReference type="PATRIC" id="fig|1308866.3.peg.2579"/>
<gene>
    <name evidence="3" type="ORF">J416_12754</name>
</gene>
<dbReference type="eggNOG" id="COG3402">
    <property type="taxonomic scope" value="Bacteria"/>
</dbReference>
<name>N4WA01_9BACI</name>
<dbReference type="Proteomes" id="UP000012283">
    <property type="component" value="Unassembled WGS sequence"/>
</dbReference>
<proteinExistence type="predicted"/>
<dbReference type="OrthoDB" id="2437193at2"/>